<dbReference type="EMBL" id="JACEFI010000002">
    <property type="protein sequence ID" value="KAH0600904.1"/>
    <property type="molecule type" value="Genomic_DNA"/>
</dbReference>
<accession>A0A9P8SC29</accession>
<dbReference type="Proteomes" id="UP000764110">
    <property type="component" value="Unassembled WGS sequence"/>
</dbReference>
<evidence type="ECO:0000313" key="3">
    <source>
        <dbReference type="Proteomes" id="UP000764110"/>
    </source>
</evidence>
<feature type="chain" id="PRO_5040299458" evidence="1">
    <location>
        <begin position="18"/>
        <end position="195"/>
    </location>
</feature>
<feature type="signal peptide" evidence="1">
    <location>
        <begin position="1"/>
        <end position="17"/>
    </location>
</feature>
<name>A0A9P8SC29_9HYPO</name>
<proteinExistence type="predicted"/>
<keyword evidence="1" id="KW-0732">Signal</keyword>
<keyword evidence="3" id="KW-1185">Reference proteome</keyword>
<protein>
    <submittedName>
        <fullName evidence="2">Uncharacterized protein</fullName>
    </submittedName>
</protein>
<evidence type="ECO:0000313" key="2">
    <source>
        <dbReference type="EMBL" id="KAH0600904.1"/>
    </source>
</evidence>
<gene>
    <name evidence="2" type="ORF">MHUMG1_01903</name>
</gene>
<organism evidence="2 3">
    <name type="scientific">Metarhizium humberi</name>
    <dbReference type="NCBI Taxonomy" id="2596975"/>
    <lineage>
        <taxon>Eukaryota</taxon>
        <taxon>Fungi</taxon>
        <taxon>Dikarya</taxon>
        <taxon>Ascomycota</taxon>
        <taxon>Pezizomycotina</taxon>
        <taxon>Sordariomycetes</taxon>
        <taxon>Hypocreomycetidae</taxon>
        <taxon>Hypocreales</taxon>
        <taxon>Clavicipitaceae</taxon>
        <taxon>Metarhizium</taxon>
    </lineage>
</organism>
<dbReference type="AlphaFoldDB" id="A0A9P8SC29"/>
<sequence>MKYSMLSVAAFVASSLASPAYFRGQPNKPGPITIDNKLNNNVSLDILPPNPIDVDEFGVYTRPVIIKGLSSYTIPEEDVPPIADLRLRVLTPIPIPGQGPVDVNYESVRHGPDAPFTYGITSEPHFPFPGVVDVQPRPETAECYGLTYPQGPVRRPPPFCDAGTKLLITLCQEEGGVPCPPIHRPPPTRYEAEWL</sequence>
<reference evidence="2 3" key="1">
    <citation type="submission" date="2020-07" db="EMBL/GenBank/DDBJ databases">
        <title>Metarhizium humberi genome.</title>
        <authorList>
            <person name="Lysoe E."/>
        </authorList>
    </citation>
    <scope>NUCLEOTIDE SEQUENCE [LARGE SCALE GENOMIC DNA]</scope>
    <source>
        <strain evidence="2 3">ESALQ1638</strain>
    </source>
</reference>
<evidence type="ECO:0000256" key="1">
    <source>
        <dbReference type="SAM" id="SignalP"/>
    </source>
</evidence>
<comment type="caution">
    <text evidence="2">The sequence shown here is derived from an EMBL/GenBank/DDBJ whole genome shotgun (WGS) entry which is preliminary data.</text>
</comment>